<dbReference type="UniPathway" id="UPA00705"/>
<evidence type="ECO:0000256" key="11">
    <source>
        <dbReference type="ARBA" id="ARBA00070174"/>
    </source>
</evidence>
<dbReference type="GeneID" id="37028448"/>
<name>A0A316ULZ9_9BASI</name>
<dbReference type="GO" id="GO:0005743">
    <property type="term" value="C:mitochondrial inner membrane"/>
    <property type="evidence" value="ECO:0007669"/>
    <property type="project" value="UniProtKB-SubCell"/>
</dbReference>
<gene>
    <name evidence="15" type="ORF">BDZ90DRAFT_233419</name>
</gene>
<keyword evidence="4 13" id="KW-0349">Heme</keyword>
<evidence type="ECO:0000256" key="14">
    <source>
        <dbReference type="SAM" id="SignalP"/>
    </source>
</evidence>
<dbReference type="InterPro" id="IPR036545">
    <property type="entry name" value="Cyt_c_oxidase_su5A/6_sf"/>
</dbReference>
<evidence type="ECO:0000256" key="12">
    <source>
        <dbReference type="ARBA" id="ARBA00082700"/>
    </source>
</evidence>
<organism evidence="15 16">
    <name type="scientific">Jaminaea rosea</name>
    <dbReference type="NCBI Taxonomy" id="1569628"/>
    <lineage>
        <taxon>Eukaryota</taxon>
        <taxon>Fungi</taxon>
        <taxon>Dikarya</taxon>
        <taxon>Basidiomycota</taxon>
        <taxon>Ustilaginomycotina</taxon>
        <taxon>Exobasidiomycetes</taxon>
        <taxon>Microstromatales</taxon>
        <taxon>Microstromatales incertae sedis</taxon>
        <taxon>Jaminaea</taxon>
    </lineage>
</organism>
<evidence type="ECO:0000256" key="4">
    <source>
        <dbReference type="ARBA" id="ARBA00022617"/>
    </source>
</evidence>
<evidence type="ECO:0000256" key="1">
    <source>
        <dbReference type="ARBA" id="ARBA00004443"/>
    </source>
</evidence>
<evidence type="ECO:0000256" key="13">
    <source>
        <dbReference type="RuleBase" id="RU368103"/>
    </source>
</evidence>
<comment type="similarity">
    <text evidence="3 13">Belongs to the cytochrome c oxidase subunit 5A family.</text>
</comment>
<evidence type="ECO:0000313" key="16">
    <source>
        <dbReference type="Proteomes" id="UP000245884"/>
    </source>
</evidence>
<dbReference type="InterPro" id="IPR003204">
    <property type="entry name" value="Cyt_c_oxidase_su5A/6"/>
</dbReference>
<dbReference type="EMBL" id="KZ819672">
    <property type="protein sequence ID" value="PWN26287.1"/>
    <property type="molecule type" value="Genomic_DNA"/>
</dbReference>
<dbReference type="FunFam" id="1.25.40.40:FF:000001">
    <property type="entry name" value="Cytochrome c oxidase subunit VI"/>
    <property type="match status" value="1"/>
</dbReference>
<comment type="subcellular location">
    <subcellularLocation>
        <location evidence="1 13">Mitochondrion inner membrane</location>
        <topology evidence="1 13">Peripheral membrane protein</topology>
        <orientation evidence="1 13">Matrix side</orientation>
    </subcellularLocation>
</comment>
<evidence type="ECO:0000256" key="10">
    <source>
        <dbReference type="ARBA" id="ARBA00023136"/>
    </source>
</evidence>
<evidence type="ECO:0000256" key="3">
    <source>
        <dbReference type="ARBA" id="ARBA00007972"/>
    </source>
</evidence>
<dbReference type="OrthoDB" id="5778907at2759"/>
<keyword evidence="8 13" id="KW-0408">Iron</keyword>
<dbReference type="Gene3D" id="1.25.40.40">
    <property type="entry name" value="Cytochrome c oxidase, subunit Va/VI"/>
    <property type="match status" value="1"/>
</dbReference>
<dbReference type="GO" id="GO:0046872">
    <property type="term" value="F:metal ion binding"/>
    <property type="evidence" value="ECO:0007669"/>
    <property type="project" value="UniProtKB-UniRule"/>
</dbReference>
<protein>
    <recommendedName>
        <fullName evidence="11 13">Cytochrome c oxidase subunit 6, mitochondrial</fullName>
    </recommendedName>
    <alternativeName>
        <fullName evidence="12 13">Cytochrome c oxidase polypeptide VI</fullName>
    </alternativeName>
</protein>
<keyword evidence="5 13" id="KW-0479">Metal-binding</keyword>
<evidence type="ECO:0000256" key="2">
    <source>
        <dbReference type="ARBA" id="ARBA00004673"/>
    </source>
</evidence>
<evidence type="ECO:0000256" key="5">
    <source>
        <dbReference type="ARBA" id="ARBA00022723"/>
    </source>
</evidence>
<evidence type="ECO:0000256" key="7">
    <source>
        <dbReference type="ARBA" id="ARBA00022946"/>
    </source>
</evidence>
<keyword evidence="7 13" id="KW-0809">Transit peptide</keyword>
<dbReference type="STRING" id="1569628.A0A316ULZ9"/>
<dbReference type="SUPFAM" id="SSF48479">
    <property type="entry name" value="Cytochrome c oxidase subunit E"/>
    <property type="match status" value="1"/>
</dbReference>
<dbReference type="RefSeq" id="XP_025360899.1">
    <property type="nucleotide sequence ID" value="XM_025506625.1"/>
</dbReference>
<keyword evidence="16" id="KW-1185">Reference proteome</keyword>
<feature type="signal peptide" evidence="14">
    <location>
        <begin position="1"/>
        <end position="23"/>
    </location>
</feature>
<comment type="pathway">
    <text evidence="2 13">Energy metabolism; oxidative phosphorylation.</text>
</comment>
<evidence type="ECO:0000256" key="6">
    <source>
        <dbReference type="ARBA" id="ARBA00022792"/>
    </source>
</evidence>
<keyword evidence="14" id="KW-0732">Signal</keyword>
<dbReference type="PANTHER" id="PTHR14200:SF11">
    <property type="entry name" value="CYTOCHROME C OXIDASE SUBUNIT 5A, MITOCHONDRIAL"/>
    <property type="match status" value="1"/>
</dbReference>
<proteinExistence type="inferred from homology"/>
<dbReference type="AlphaFoldDB" id="A0A316ULZ9"/>
<dbReference type="PANTHER" id="PTHR14200">
    <property type="entry name" value="CYTOCHROME C OXIDASE POLYPEPTIDE"/>
    <property type="match status" value="1"/>
</dbReference>
<dbReference type="Proteomes" id="UP000245884">
    <property type="component" value="Unassembled WGS sequence"/>
</dbReference>
<dbReference type="GO" id="GO:0045277">
    <property type="term" value="C:respiratory chain complex IV"/>
    <property type="evidence" value="ECO:0007669"/>
    <property type="project" value="UniProtKB-UniRule"/>
</dbReference>
<dbReference type="GO" id="GO:0006123">
    <property type="term" value="P:mitochondrial electron transport, cytochrome c to oxygen"/>
    <property type="evidence" value="ECO:0007669"/>
    <property type="project" value="UniProtKB-UniRule"/>
</dbReference>
<evidence type="ECO:0000256" key="9">
    <source>
        <dbReference type="ARBA" id="ARBA00023128"/>
    </source>
</evidence>
<dbReference type="Pfam" id="PF02284">
    <property type="entry name" value="COX5A"/>
    <property type="match status" value="1"/>
</dbReference>
<evidence type="ECO:0000256" key="8">
    <source>
        <dbReference type="ARBA" id="ARBA00023004"/>
    </source>
</evidence>
<sequence>MRCWRWIFLSQLHLLIFSVGGLASKACLSSLQLLRCRHHANHRFPTSPSRTARSYASHSQDDESFESFTQRYVGFFTSVEDLFELQRGLNNCFAYDLVPAPEVIEAALKAARRVNDYSTAVRVFEGIREKVENKRQYEQYVEALKDVREELGITLREELYPTSS</sequence>
<comment type="subunit">
    <text evidence="13">Component of the cytochrome c oxidase (complex IV, CIV), a multisubunit enzyme composed of a catalytic core of 3 subunits and several supernumerary subunits.</text>
</comment>
<accession>A0A316ULZ9</accession>
<comment type="function">
    <text evidence="13">Component of the cytochrome c oxidase, the last enzyme in the mitochondrial electron transport chain which drives oxidative phosphorylation. The respiratory chain contains 3 multisubunit complexes succinate dehydrogenase (complex II, CII), ubiquinol-cytochrome c oxidoreductase (cytochrome b-c1 complex, complex III, CIII) and cytochrome c oxidase (complex IV, CIV), that cooperate to transfer electrons derived from NADH and succinate to molecular oxygen, creating an electrochemical gradient over the inner membrane that drives transmembrane transport and the ATP synthase. Cytochrome c oxidase is the component of the respiratory chain that catalyzes the reduction of oxygen to water. Electrons originating from reduced cytochrome c in the intermembrane space (IMS) are transferred via the dinuclear copper A center (CU(A)) of subunit 2 and heme A of subunit 1 to the active site in subunit 1, a binuclear center (BNC) formed by heme A3 and copper B (CU(B)). The BNC reduces molecular oxygen to 2 water molecules using 4 electrons from cytochrome c in the IMS and 4 protons from the mitochondrial matrix.</text>
</comment>
<feature type="chain" id="PRO_5016441732" description="Cytochrome c oxidase subunit 6, mitochondrial" evidence="14">
    <location>
        <begin position="24"/>
        <end position="164"/>
    </location>
</feature>
<keyword evidence="9 13" id="KW-0496">Mitochondrion</keyword>
<dbReference type="CDD" id="cd00923">
    <property type="entry name" value="Cyt_c_Oxidase_Va"/>
    <property type="match status" value="1"/>
</dbReference>
<evidence type="ECO:0000313" key="15">
    <source>
        <dbReference type="EMBL" id="PWN26287.1"/>
    </source>
</evidence>
<keyword evidence="6 13" id="KW-0999">Mitochondrion inner membrane</keyword>
<keyword evidence="10 13" id="KW-0472">Membrane</keyword>
<reference evidence="15 16" key="1">
    <citation type="journal article" date="2018" name="Mol. Biol. Evol.">
        <title>Broad Genomic Sampling Reveals a Smut Pathogenic Ancestry of the Fungal Clade Ustilaginomycotina.</title>
        <authorList>
            <person name="Kijpornyongpan T."/>
            <person name="Mondo S.J."/>
            <person name="Barry K."/>
            <person name="Sandor L."/>
            <person name="Lee J."/>
            <person name="Lipzen A."/>
            <person name="Pangilinan J."/>
            <person name="LaButti K."/>
            <person name="Hainaut M."/>
            <person name="Henrissat B."/>
            <person name="Grigoriev I.V."/>
            <person name="Spatafora J.W."/>
            <person name="Aime M.C."/>
        </authorList>
    </citation>
    <scope>NUCLEOTIDE SEQUENCE [LARGE SCALE GENOMIC DNA]</scope>
    <source>
        <strain evidence="15 16">MCA 5214</strain>
    </source>
</reference>